<dbReference type="SUPFAM" id="SSF54593">
    <property type="entry name" value="Glyoxalase/Bleomycin resistance protein/Dihydroxybiphenyl dioxygenase"/>
    <property type="match status" value="1"/>
</dbReference>
<sequence length="129" mass="13995">MPTTLLNFNKWIRWRRKKENDPKRKAELELPLICSTELKIGSFVFVVSDLTDDSSSPVKSSVSGLVFCLETESVQSVVAKGVAAGAVSEDEMIECEGACCGGVMCKVKDSYCNLWLICPPANKCGDVAA</sequence>
<accession>A0A8X8X602</accession>
<dbReference type="Gene3D" id="3.10.180.10">
    <property type="entry name" value="2,3-Dihydroxybiphenyl 1,2-Dioxygenase, domain 1"/>
    <property type="match status" value="1"/>
</dbReference>
<dbReference type="InterPro" id="IPR054576">
    <property type="entry name" value="At5g48480-like_N"/>
</dbReference>
<dbReference type="PANTHER" id="PTHR34109">
    <property type="entry name" value="BNAUNNG04460D PROTEIN-RELATED"/>
    <property type="match status" value="1"/>
</dbReference>
<dbReference type="EMBL" id="PNBA02000011">
    <property type="protein sequence ID" value="KAG6407408.1"/>
    <property type="molecule type" value="Genomic_DNA"/>
</dbReference>
<reference evidence="2" key="1">
    <citation type="submission" date="2018-01" db="EMBL/GenBank/DDBJ databases">
        <authorList>
            <person name="Mao J.F."/>
        </authorList>
    </citation>
    <scope>NUCLEOTIDE SEQUENCE</scope>
    <source>
        <strain evidence="2">Huo1</strain>
        <tissue evidence="2">Leaf</tissue>
    </source>
</reference>
<dbReference type="AlphaFoldDB" id="A0A8X8X602"/>
<evidence type="ECO:0000313" key="2">
    <source>
        <dbReference type="EMBL" id="KAG6407408.1"/>
    </source>
</evidence>
<keyword evidence="3" id="KW-1185">Reference proteome</keyword>
<feature type="domain" description="Glyoxalase At5g48480-like N-terminal" evidence="1">
    <location>
        <begin position="18"/>
        <end position="50"/>
    </location>
</feature>
<dbReference type="InterPro" id="IPR029068">
    <property type="entry name" value="Glyas_Bleomycin-R_OHBP_Dase"/>
</dbReference>
<dbReference type="Pfam" id="PF22656">
    <property type="entry name" value="At5g48480-like_N"/>
    <property type="match status" value="1"/>
</dbReference>
<dbReference type="PANTHER" id="PTHR34109:SF1">
    <property type="entry name" value="VOC DOMAIN-CONTAINING PROTEIN"/>
    <property type="match status" value="1"/>
</dbReference>
<gene>
    <name evidence="2" type="ORF">SASPL_130399</name>
</gene>
<reference evidence="2" key="2">
    <citation type="submission" date="2020-08" db="EMBL/GenBank/DDBJ databases">
        <title>Plant Genome Project.</title>
        <authorList>
            <person name="Zhang R.-G."/>
        </authorList>
    </citation>
    <scope>NUCLEOTIDE SEQUENCE</scope>
    <source>
        <strain evidence="2">Huo1</strain>
        <tissue evidence="2">Leaf</tissue>
    </source>
</reference>
<organism evidence="2">
    <name type="scientific">Salvia splendens</name>
    <name type="common">Scarlet sage</name>
    <dbReference type="NCBI Taxonomy" id="180675"/>
    <lineage>
        <taxon>Eukaryota</taxon>
        <taxon>Viridiplantae</taxon>
        <taxon>Streptophyta</taxon>
        <taxon>Embryophyta</taxon>
        <taxon>Tracheophyta</taxon>
        <taxon>Spermatophyta</taxon>
        <taxon>Magnoliopsida</taxon>
        <taxon>eudicotyledons</taxon>
        <taxon>Gunneridae</taxon>
        <taxon>Pentapetalae</taxon>
        <taxon>asterids</taxon>
        <taxon>lamiids</taxon>
        <taxon>Lamiales</taxon>
        <taxon>Lamiaceae</taxon>
        <taxon>Nepetoideae</taxon>
        <taxon>Mentheae</taxon>
        <taxon>Salviinae</taxon>
        <taxon>Salvia</taxon>
        <taxon>Salvia subgen. Calosphace</taxon>
        <taxon>core Calosphace</taxon>
    </lineage>
</organism>
<proteinExistence type="predicted"/>
<protein>
    <recommendedName>
        <fullName evidence="1">Glyoxalase At5g48480-like N-terminal domain-containing protein</fullName>
    </recommendedName>
</protein>
<name>A0A8X8X602_SALSN</name>
<evidence type="ECO:0000259" key="1">
    <source>
        <dbReference type="Pfam" id="PF22656"/>
    </source>
</evidence>
<dbReference type="Proteomes" id="UP000298416">
    <property type="component" value="Unassembled WGS sequence"/>
</dbReference>
<evidence type="ECO:0000313" key="3">
    <source>
        <dbReference type="Proteomes" id="UP000298416"/>
    </source>
</evidence>
<comment type="caution">
    <text evidence="2">The sequence shown here is derived from an EMBL/GenBank/DDBJ whole genome shotgun (WGS) entry which is preliminary data.</text>
</comment>